<comment type="caution">
    <text evidence="2">The sequence shown here is derived from an EMBL/GenBank/DDBJ whole genome shotgun (WGS) entry which is preliminary data.</text>
</comment>
<organism evidence="2 3">
    <name type="scientific">Puccinia coronata f. sp. avenae</name>
    <dbReference type="NCBI Taxonomy" id="200324"/>
    <lineage>
        <taxon>Eukaryota</taxon>
        <taxon>Fungi</taxon>
        <taxon>Dikarya</taxon>
        <taxon>Basidiomycota</taxon>
        <taxon>Pucciniomycotina</taxon>
        <taxon>Pucciniomycetes</taxon>
        <taxon>Pucciniales</taxon>
        <taxon>Pucciniaceae</taxon>
        <taxon>Puccinia</taxon>
    </lineage>
</organism>
<gene>
    <name evidence="2" type="ORF">PCASD_09828</name>
</gene>
<dbReference type="Proteomes" id="UP000235392">
    <property type="component" value="Unassembled WGS sequence"/>
</dbReference>
<dbReference type="AlphaFoldDB" id="A0A2N5U9S7"/>
<dbReference type="PANTHER" id="PTHR33096:SF1">
    <property type="entry name" value="CXC1-LIKE CYSTEINE CLUSTER ASSOCIATED WITH KDZ TRANSPOSASES DOMAIN-CONTAINING PROTEIN"/>
    <property type="match status" value="1"/>
</dbReference>
<evidence type="ECO:0000256" key="1">
    <source>
        <dbReference type="SAM" id="MobiDB-lite"/>
    </source>
</evidence>
<protein>
    <submittedName>
        <fullName evidence="2">Uncharacterized protein</fullName>
    </submittedName>
</protein>
<evidence type="ECO:0000313" key="3">
    <source>
        <dbReference type="Proteomes" id="UP000235392"/>
    </source>
</evidence>
<dbReference type="EMBL" id="PGCI01000196">
    <property type="protein sequence ID" value="PLW34490.1"/>
    <property type="molecule type" value="Genomic_DNA"/>
</dbReference>
<evidence type="ECO:0000313" key="2">
    <source>
        <dbReference type="EMBL" id="PLW34490.1"/>
    </source>
</evidence>
<feature type="compositionally biased region" description="Acidic residues" evidence="1">
    <location>
        <begin position="358"/>
        <end position="367"/>
    </location>
</feature>
<accession>A0A2N5U9S7</accession>
<sequence>MELLQQGNPFASDSSNYTRQFFRDQWEQEVHYLDHITDEENDRREKLTKLLEKEEALKKLRQVLETGEWSVKARLIERITDEINQTEVCQRELAEQLDFLYSSDTTDVAKEKSNLLIWGAKRQLYAKAVDIKGVRQPISKSQTRGTRVGTKLKEKIYESIKKRKAAVLRIITKYNDRYEAHLRKYNPGASFVPLTWDLFVSFQLDDSFWDDIAFCGSQAPWAVSLPVREGIRTVHIIDRAKEELDMLAQELDHAMTWAVDLSLKLGNLATHIDLKESQHALKFELVMQLASHHEMMRSWASDVEWLWSQTRAEGSSHPWFQRIWNLNVFPEPIREAPEDVDPELNPVEMDETLQEQAFLEEAEDGELAEDRNVDEMVSDGGWETDPD</sequence>
<dbReference type="PANTHER" id="PTHR33096">
    <property type="entry name" value="CXC2 DOMAIN-CONTAINING PROTEIN"/>
    <property type="match status" value="1"/>
</dbReference>
<reference evidence="2 3" key="1">
    <citation type="submission" date="2017-11" db="EMBL/GenBank/DDBJ databases">
        <title>De novo assembly and phasing of dikaryotic genomes from two isolates of Puccinia coronata f. sp. avenae, the causal agent of oat crown rust.</title>
        <authorList>
            <person name="Miller M.E."/>
            <person name="Zhang Y."/>
            <person name="Omidvar V."/>
            <person name="Sperschneider J."/>
            <person name="Schwessinger B."/>
            <person name="Raley C."/>
            <person name="Palmer J.M."/>
            <person name="Garnica D."/>
            <person name="Upadhyaya N."/>
            <person name="Rathjen J."/>
            <person name="Taylor J.M."/>
            <person name="Park R.F."/>
            <person name="Dodds P.N."/>
            <person name="Hirsch C.D."/>
            <person name="Kianian S.F."/>
            <person name="Figueroa M."/>
        </authorList>
    </citation>
    <scope>NUCLEOTIDE SEQUENCE [LARGE SCALE GENOMIC DNA]</scope>
    <source>
        <strain evidence="2">12SD80</strain>
    </source>
</reference>
<proteinExistence type="predicted"/>
<feature type="region of interest" description="Disordered" evidence="1">
    <location>
        <begin position="358"/>
        <end position="387"/>
    </location>
</feature>
<name>A0A2N5U9S7_9BASI</name>